<dbReference type="InterPro" id="IPR001841">
    <property type="entry name" value="Znf_RING"/>
</dbReference>
<dbReference type="InterPro" id="IPR010989">
    <property type="entry name" value="SNARE"/>
</dbReference>
<reference evidence="23 24" key="1">
    <citation type="submission" date="2019-10" db="EMBL/GenBank/DDBJ databases">
        <title>Assembly and Annotation for the nematode Trichostrongylus colubriformis.</title>
        <authorList>
            <person name="Martin J."/>
        </authorList>
    </citation>
    <scope>NUCLEOTIDE SEQUENCE [LARGE SCALE GENOMIC DNA]</scope>
    <source>
        <strain evidence="23">G859</strain>
        <tissue evidence="23">Whole worm</tissue>
    </source>
</reference>
<keyword evidence="10" id="KW-0862">Zinc</keyword>
<accession>A0AAN8ILP2</accession>
<dbReference type="SUPFAM" id="SSF47661">
    <property type="entry name" value="t-snare proteins"/>
    <property type="match status" value="1"/>
</dbReference>
<dbReference type="InterPro" id="IPR014891">
    <property type="entry name" value="DWNN_domain"/>
</dbReference>
<name>A0AAN8ILP2_TRICO</name>
<dbReference type="GO" id="GO:0003676">
    <property type="term" value="F:nucleic acid binding"/>
    <property type="evidence" value="ECO:0007669"/>
    <property type="project" value="InterPro"/>
</dbReference>
<dbReference type="GO" id="GO:0008420">
    <property type="term" value="F:RNA polymerase II CTD heptapeptide repeat phosphatase activity"/>
    <property type="evidence" value="ECO:0007669"/>
    <property type="project" value="InterPro"/>
</dbReference>
<evidence type="ECO:0000259" key="19">
    <source>
        <dbReference type="PROSITE" id="PS50172"/>
    </source>
</evidence>
<dbReference type="NCBIfam" id="TIGR02250">
    <property type="entry name" value="FCP1_euk"/>
    <property type="match status" value="1"/>
</dbReference>
<dbReference type="PROSITE" id="PS51282">
    <property type="entry name" value="DWNN"/>
    <property type="match status" value="1"/>
</dbReference>
<keyword evidence="11" id="KW-0539">Nucleus</keyword>
<dbReference type="PROSITE" id="PS50969">
    <property type="entry name" value="FCP1"/>
    <property type="match status" value="1"/>
</dbReference>
<feature type="domain" description="FCP1 homology" evidence="21">
    <location>
        <begin position="1264"/>
        <end position="1433"/>
    </location>
</feature>
<keyword evidence="24" id="KW-1185">Reference proteome</keyword>
<dbReference type="PROSITE" id="PS00914">
    <property type="entry name" value="SYNTAXIN"/>
    <property type="match status" value="1"/>
</dbReference>
<dbReference type="InterPro" id="IPR001357">
    <property type="entry name" value="BRCT_dom"/>
</dbReference>
<dbReference type="InterPro" id="IPR036420">
    <property type="entry name" value="BRCT_dom_sf"/>
</dbReference>
<dbReference type="InterPro" id="IPR039189">
    <property type="entry name" value="Fcp1"/>
</dbReference>
<dbReference type="InterPro" id="IPR023214">
    <property type="entry name" value="HAD_sf"/>
</dbReference>
<evidence type="ECO:0000256" key="14">
    <source>
        <dbReference type="PROSITE-ProRule" id="PRU00047"/>
    </source>
</evidence>
<feature type="compositionally biased region" description="Basic and acidic residues" evidence="15">
    <location>
        <begin position="523"/>
        <end position="567"/>
    </location>
</feature>
<dbReference type="Gene3D" id="3.10.20.90">
    <property type="entry name" value="Phosphatidylinositol 3-kinase Catalytic Subunit, Chain A, domain 1"/>
    <property type="match status" value="1"/>
</dbReference>
<organism evidence="23 24">
    <name type="scientific">Trichostrongylus colubriformis</name>
    <name type="common">Black scour worm</name>
    <dbReference type="NCBI Taxonomy" id="6319"/>
    <lineage>
        <taxon>Eukaryota</taxon>
        <taxon>Metazoa</taxon>
        <taxon>Ecdysozoa</taxon>
        <taxon>Nematoda</taxon>
        <taxon>Chromadorea</taxon>
        <taxon>Rhabditida</taxon>
        <taxon>Rhabditina</taxon>
        <taxon>Rhabditomorpha</taxon>
        <taxon>Strongyloidea</taxon>
        <taxon>Trichostrongylidae</taxon>
        <taxon>Trichostrongylus</taxon>
    </lineage>
</organism>
<dbReference type="Pfam" id="PF13923">
    <property type="entry name" value="zf-C3HC4_2"/>
    <property type="match status" value="1"/>
</dbReference>
<evidence type="ECO:0000256" key="12">
    <source>
        <dbReference type="ARBA" id="ARBA00047761"/>
    </source>
</evidence>
<evidence type="ECO:0000259" key="18">
    <source>
        <dbReference type="PROSITE" id="PS50158"/>
    </source>
</evidence>
<feature type="compositionally biased region" description="Basic residues" evidence="15">
    <location>
        <begin position="787"/>
        <end position="803"/>
    </location>
</feature>
<sequence>MSSIHYKFRATLEYKTLQFDGLHITGADLKKEICLKEGIKAEAFDLLLQNAHTKRSYTAEELIPRNSSIIVQRVPREDAEKLPKIQGVNTGVVMRPSTAETGLVAPAHMNPEEFEKLSEEDQIAHIKDVSTAKYHSSNFQKKTTNIMSGPPPPTYTCNRCYQPGHWYKNCPMLATKRTTGIPSQELMETTAEDPLAMLHPSGKLVVAEESPAVERVPPPELTCPLCSHLLKDAVLTTCCGHSFCADCISNKLMESPDRQCPGKNCDQKQLSVDALVPNKTVRQAAQAWAMGGPGSGNQDQEHMRFRIGLQPAVTVSAASTPPPSLPTAIPQSSVAPTVTTTSHPSESIPAQNSPNPFISAPAVSIPVPSSFSQPPPNMVPGVVASSSSSGDSLLPPGTTAVPPPTMNLPLSHAMHTATNLPPIPGVGLPMPPHMIVQTASSQPSYIFNQPPPISTMNLAPPQPQIMDAWDAFLHRKDRERERPRKRMRSRNRSSSSSSSSSSGDDRRKRRERHDRDRRRTHRSDKQRERDRGRENRFRRTDERRERDREREREREYGDRDRYRENRPPRSVVHQSRTRDSKEEAPLPSLMGLDVTTPPIFIGAGNEKREKSRSRSISPQNGQAASTSDRKKRKKKDRFKNDPSHRSRKAEKEQKPRKSNESEDVAREIADEEAIDGTLREVAEFVRVEANCDDDGIEFEIDEADVAKDVATEAEDEKSVTDTEVPPDEALNTAVEPVSEADNEEPVERRSESDATLSTLVTREDTTDKEKDTVAEDHADEDEERGSPKKKEKKHKKHKKHRKHKDGDDEESKHSHKRKKDKKEKKEKRKKDKKHRHDIIQEEFHGGDNESHEISQRNEDEIVAYKEERRGSDSSTGHKRKEHHKDSSSDRKHEERERKSKGDGSRKRYDDKHGEKSEKFSREHDRSMGKREGDRSHGKEEKSRNRSRERDMRKSSSDNGRRKGFEEDRDKNSTGRQRGKDSERRELVTFKDHQDKDRKSERSEDKNRDQMREHLSTGDKKARTTPESSSSKVRATPESTSGRVQHPSSKESITKVAASQSKEPKGAISQSKEPEESISAARKQKVPVSGPEDEEPVLKKLKTESATPKSPSKAALASMVKFKVNAAAAKKVPPGLKPFVPVTQEATDVEEDKSKVVLEYQTPSGEMVKLKAPIEGVVTFDRAAKKGAEMVQDMLIARIEPCHHAIVIKDMCATCGRDLREKDGRAGQRKEAATANVSMIHHVPELIVSDDLAEEIGSADLKNVLNSRKLVLLVDLDQTVIHTTNRPFKVDPKMHGDIHTYKMFGAEYHTKLRPYTREFLEHMSALYEMHIVTYGQRQYAHKIAEILDPNKTLFAQRILSRDELFSAQHKTRNLRALFPCGDQLIAIIDDRADVWQFSEALIQVKPYRFFKEVGDINAPVGGTKEGVLPLIDIEDDAEHDRTLEHVERMLTDVHANFYKHYDKTKEIRDVKVVISYIKKQVLRGLVIVLSGVVPLGMKTEHSEAYRLCVQFGATVSDQVTEQTTHLIAVRWGTMKVMAACKLGIPIVTPLWLYACVEKLLKADEKEFELTKDSKPPEGRPLGSRIIPELTSIDAMKKETIAEMEHEVDEVLSEGDDSEEEGEEVLKRRLNGGDGSGDEDDAVEKELAMKRARWEREGNFESPEEEGENFEDGAGDPNKDDSFCEAEYDETSNGNAGSDAAEEDANAYMNVRIMYTAVMRNVCPMIQRCLCWSPCTRRRDNRLAANVAAPSLYSAMDFDSNDGTIIRKLQENIEELEQQGEKIFLFIFSLICVVLIETCLEFYSTLEQQTLQHLDSFVSRLTESEQCREQFNELAHKAQKLSKETNQLMKQLVQLSNNNRTLRIHRERLQNEYIGVLNRLQGCQRRAAQTEKASMRQIRDAAEQDAEAASRRMEEDAYDREKQFQRQRQQQLNLNEIKERQQALQQLEQDIGDVNQIFADLARIVHDQGDMVDSIEANVEHAQIHVEQGSTNIQQAVYYNQKARQKKMLLFAFVVILFLIIGLTIYLAR</sequence>
<dbReference type="GO" id="GO:0006836">
    <property type="term" value="P:neurotransmitter transport"/>
    <property type="evidence" value="ECO:0007669"/>
    <property type="project" value="UniProtKB-KW"/>
</dbReference>
<keyword evidence="16" id="KW-0472">Membrane</keyword>
<feature type="compositionally biased region" description="Basic residues" evidence="15">
    <location>
        <begin position="507"/>
        <end position="522"/>
    </location>
</feature>
<dbReference type="GO" id="GO:0019899">
    <property type="term" value="F:enzyme binding"/>
    <property type="evidence" value="ECO:0007669"/>
    <property type="project" value="UniProtKB-ARBA"/>
</dbReference>
<dbReference type="GO" id="GO:0005634">
    <property type="term" value="C:nucleus"/>
    <property type="evidence" value="ECO:0007669"/>
    <property type="project" value="UniProtKB-SubCell"/>
</dbReference>
<evidence type="ECO:0000259" key="20">
    <source>
        <dbReference type="PROSITE" id="PS50192"/>
    </source>
</evidence>
<evidence type="ECO:0000256" key="6">
    <source>
        <dbReference type="ARBA" id="ARBA00022723"/>
    </source>
</evidence>
<dbReference type="SUPFAM" id="SSF56784">
    <property type="entry name" value="HAD-like"/>
    <property type="match status" value="1"/>
</dbReference>
<dbReference type="Gene3D" id="3.40.50.1000">
    <property type="entry name" value="HAD superfamily/HAD-like"/>
    <property type="match status" value="1"/>
</dbReference>
<dbReference type="InterPro" id="IPR025829">
    <property type="entry name" value="Zn_knuckle_CX2CX3GHX4C"/>
</dbReference>
<feature type="region of interest" description="Disordered" evidence="15">
    <location>
        <begin position="476"/>
        <end position="675"/>
    </location>
</feature>
<evidence type="ECO:0000313" key="24">
    <source>
        <dbReference type="Proteomes" id="UP001331761"/>
    </source>
</evidence>
<evidence type="ECO:0000256" key="9">
    <source>
        <dbReference type="ARBA" id="ARBA00022801"/>
    </source>
</evidence>
<evidence type="ECO:0000256" key="16">
    <source>
        <dbReference type="SAM" id="Phobius"/>
    </source>
</evidence>
<dbReference type="Gene3D" id="3.40.50.10190">
    <property type="entry name" value="BRCT domain"/>
    <property type="match status" value="1"/>
</dbReference>
<feature type="compositionally biased region" description="Basic residues" evidence="15">
    <location>
        <begin position="813"/>
        <end position="836"/>
    </location>
</feature>
<comment type="catalytic activity">
    <reaction evidence="13">
        <text>O-phospho-L-threonyl-[protein] + H2O = L-threonyl-[protein] + phosphate</text>
        <dbReference type="Rhea" id="RHEA:47004"/>
        <dbReference type="Rhea" id="RHEA-COMP:11060"/>
        <dbReference type="Rhea" id="RHEA-COMP:11605"/>
        <dbReference type="ChEBI" id="CHEBI:15377"/>
        <dbReference type="ChEBI" id="CHEBI:30013"/>
        <dbReference type="ChEBI" id="CHEBI:43474"/>
        <dbReference type="ChEBI" id="CHEBI:61977"/>
        <dbReference type="EC" id="3.1.3.16"/>
    </reaction>
</comment>
<feature type="compositionally biased region" description="Acidic residues" evidence="15">
    <location>
        <begin position="1660"/>
        <end position="1672"/>
    </location>
</feature>
<keyword evidence="6" id="KW-0479">Metal-binding</keyword>
<feature type="transmembrane region" description="Helical" evidence="16">
    <location>
        <begin position="2006"/>
        <end position="2026"/>
    </location>
</feature>
<evidence type="ECO:0000256" key="4">
    <source>
        <dbReference type="ARBA" id="ARBA00013081"/>
    </source>
</evidence>
<evidence type="ECO:0000256" key="15">
    <source>
        <dbReference type="SAM" id="MobiDB-lite"/>
    </source>
</evidence>
<feature type="transmembrane region" description="Helical" evidence="16">
    <location>
        <begin position="1781"/>
        <end position="1801"/>
    </location>
</feature>
<dbReference type="PROSITE" id="PS50172">
    <property type="entry name" value="BRCT"/>
    <property type="match status" value="1"/>
</dbReference>
<feature type="domain" description="DWNN" evidence="22">
    <location>
        <begin position="4"/>
        <end position="75"/>
    </location>
</feature>
<dbReference type="PANTHER" id="PTHR23081">
    <property type="entry name" value="RNA POLYMERASE II CTD PHOSPHATASE"/>
    <property type="match status" value="1"/>
</dbReference>
<evidence type="ECO:0000256" key="2">
    <source>
        <dbReference type="ARBA" id="ARBA00004211"/>
    </source>
</evidence>
<feature type="domain" description="BRCT" evidence="19">
    <location>
        <begin position="1476"/>
        <end position="1568"/>
    </location>
</feature>
<dbReference type="InterPro" id="IPR036412">
    <property type="entry name" value="HAD-like_sf"/>
</dbReference>
<dbReference type="CDD" id="cd16620">
    <property type="entry name" value="vRING-HC-C4C4_RBBP6"/>
    <property type="match status" value="1"/>
</dbReference>
<dbReference type="Gene3D" id="3.30.40.10">
    <property type="entry name" value="Zinc/RING finger domain, C3HC4 (zinc finger)"/>
    <property type="match status" value="1"/>
</dbReference>
<feature type="compositionally biased region" description="Polar residues" evidence="15">
    <location>
        <begin position="329"/>
        <end position="355"/>
    </location>
</feature>
<evidence type="ECO:0000259" key="22">
    <source>
        <dbReference type="PROSITE" id="PS51282"/>
    </source>
</evidence>
<dbReference type="InterPro" id="IPR011947">
    <property type="entry name" value="FCP1_euk"/>
</dbReference>
<feature type="domain" description="CCHC-type" evidence="18">
    <location>
        <begin position="157"/>
        <end position="171"/>
    </location>
</feature>
<dbReference type="InterPro" id="IPR006011">
    <property type="entry name" value="Syntaxin_N"/>
</dbReference>
<dbReference type="InterPro" id="IPR013083">
    <property type="entry name" value="Znf_RING/FYVE/PHD"/>
</dbReference>
<evidence type="ECO:0000256" key="11">
    <source>
        <dbReference type="ARBA" id="ARBA00023242"/>
    </source>
</evidence>
<dbReference type="InterPro" id="IPR004274">
    <property type="entry name" value="FCP1_dom"/>
</dbReference>
<evidence type="ECO:0000256" key="7">
    <source>
        <dbReference type="ARBA" id="ARBA00022771"/>
    </source>
</evidence>
<dbReference type="GO" id="GO:0016020">
    <property type="term" value="C:membrane"/>
    <property type="evidence" value="ECO:0007669"/>
    <property type="project" value="UniProtKB-SubCell"/>
</dbReference>
<dbReference type="CDD" id="cd07521">
    <property type="entry name" value="HAD_FCP1-like"/>
    <property type="match status" value="1"/>
</dbReference>
<dbReference type="CDD" id="cd15847">
    <property type="entry name" value="SNARE_syntaxin7_like"/>
    <property type="match status" value="1"/>
</dbReference>
<dbReference type="Pfam" id="PF03031">
    <property type="entry name" value="NIF"/>
    <property type="match status" value="1"/>
</dbReference>
<dbReference type="Pfam" id="PF05739">
    <property type="entry name" value="SNARE"/>
    <property type="match status" value="1"/>
</dbReference>
<dbReference type="GO" id="GO:0005737">
    <property type="term" value="C:cytoplasm"/>
    <property type="evidence" value="ECO:0007669"/>
    <property type="project" value="UniProtKB-ARBA"/>
</dbReference>
<evidence type="ECO:0000259" key="17">
    <source>
        <dbReference type="PROSITE" id="PS50089"/>
    </source>
</evidence>
<dbReference type="InterPro" id="IPR036875">
    <property type="entry name" value="Znf_CCHC_sf"/>
</dbReference>
<dbReference type="Gene3D" id="1.20.58.70">
    <property type="match status" value="1"/>
</dbReference>
<dbReference type="GO" id="GO:0005484">
    <property type="term" value="F:SNAP receptor activity"/>
    <property type="evidence" value="ECO:0007669"/>
    <property type="project" value="InterPro"/>
</dbReference>
<keyword evidence="9" id="KW-0378">Hydrolase</keyword>
<comment type="similarity">
    <text evidence="3">Belongs to the syntaxin family.</text>
</comment>
<feature type="compositionally biased region" description="Basic and acidic residues" evidence="15">
    <location>
        <begin position="761"/>
        <end position="776"/>
    </location>
</feature>
<dbReference type="PROSITE" id="PS50192">
    <property type="entry name" value="T_SNARE"/>
    <property type="match status" value="1"/>
</dbReference>
<evidence type="ECO:0000256" key="3">
    <source>
        <dbReference type="ARBA" id="ARBA00009063"/>
    </source>
</evidence>
<dbReference type="Gene3D" id="1.10.287.10">
    <property type="entry name" value="S15/NS1, RNA-binding"/>
    <property type="match status" value="1"/>
</dbReference>
<dbReference type="Proteomes" id="UP001331761">
    <property type="component" value="Unassembled WGS sequence"/>
</dbReference>
<keyword evidence="16" id="KW-1133">Transmembrane helix</keyword>
<feature type="region of interest" description="Disordered" evidence="15">
    <location>
        <begin position="316"/>
        <end position="355"/>
    </location>
</feature>
<dbReference type="SUPFAM" id="SSF57756">
    <property type="entry name" value="Retrovirus zinc finger-like domains"/>
    <property type="match status" value="1"/>
</dbReference>
<feature type="compositionally biased region" description="Basic and acidic residues" evidence="15">
    <location>
        <begin position="837"/>
        <end position="871"/>
    </location>
</feature>
<dbReference type="SUPFAM" id="SSF52113">
    <property type="entry name" value="BRCT domain"/>
    <property type="match status" value="1"/>
</dbReference>
<evidence type="ECO:0000256" key="5">
    <source>
        <dbReference type="ARBA" id="ARBA00022448"/>
    </source>
</evidence>
<keyword evidence="5" id="KW-0813">Transport</keyword>
<protein>
    <recommendedName>
        <fullName evidence="4">protein-serine/threonine phosphatase</fullName>
        <ecNumber evidence="4">3.1.3.16</ecNumber>
    </recommendedName>
</protein>
<dbReference type="Pfam" id="PF08783">
    <property type="entry name" value="DWNN"/>
    <property type="match status" value="1"/>
</dbReference>
<dbReference type="SMART" id="SM00292">
    <property type="entry name" value="BRCT"/>
    <property type="match status" value="1"/>
</dbReference>
<proteinExistence type="inferred from homology"/>
<keyword evidence="16" id="KW-0812">Transmembrane</keyword>
<evidence type="ECO:0000256" key="10">
    <source>
        <dbReference type="ARBA" id="ARBA00022833"/>
    </source>
</evidence>
<evidence type="ECO:0000259" key="21">
    <source>
        <dbReference type="PROSITE" id="PS50969"/>
    </source>
</evidence>
<keyword evidence="8" id="KW-0532">Neurotransmitter transport</keyword>
<dbReference type="Pfam" id="PF13696">
    <property type="entry name" value="zf-CCHC_2"/>
    <property type="match status" value="1"/>
</dbReference>
<dbReference type="InterPro" id="IPR006012">
    <property type="entry name" value="Syntaxin/epimorphin_CS"/>
</dbReference>
<dbReference type="SUPFAM" id="SSF57850">
    <property type="entry name" value="RING/U-box"/>
    <property type="match status" value="1"/>
</dbReference>
<feature type="compositionally biased region" description="Low complexity" evidence="15">
    <location>
        <begin position="492"/>
        <end position="502"/>
    </location>
</feature>
<dbReference type="PANTHER" id="PTHR23081:SF36">
    <property type="entry name" value="RNA POLYMERASE II SUBUNIT A C-TERMINAL DOMAIN PHOSPHATASE"/>
    <property type="match status" value="1"/>
</dbReference>
<feature type="compositionally biased region" description="Polar residues" evidence="15">
    <location>
        <begin position="616"/>
        <end position="626"/>
    </location>
</feature>
<feature type="compositionally biased region" description="Basic and acidic residues" evidence="15">
    <location>
        <begin position="883"/>
        <end position="1023"/>
    </location>
</feature>
<dbReference type="PROSITE" id="PS50089">
    <property type="entry name" value="ZF_RING_2"/>
    <property type="match status" value="1"/>
</dbReference>
<dbReference type="Gene3D" id="4.10.60.10">
    <property type="entry name" value="Zinc finger, CCHC-type"/>
    <property type="match status" value="1"/>
</dbReference>
<feature type="compositionally biased region" description="Acidic residues" evidence="15">
    <location>
        <begin position="1605"/>
        <end position="1621"/>
    </location>
</feature>
<dbReference type="EMBL" id="WIXE01014898">
    <property type="protein sequence ID" value="KAK5973922.1"/>
    <property type="molecule type" value="Genomic_DNA"/>
</dbReference>
<dbReference type="PROSITE" id="PS50158">
    <property type="entry name" value="ZF_CCHC"/>
    <property type="match status" value="1"/>
</dbReference>
<feature type="region of interest" description="Disordered" evidence="15">
    <location>
        <begin position="1900"/>
        <end position="1923"/>
    </location>
</feature>
<gene>
    <name evidence="23" type="ORF">GCK32_002313</name>
</gene>
<dbReference type="SMART" id="SM00397">
    <property type="entry name" value="t_SNARE"/>
    <property type="match status" value="1"/>
</dbReference>
<dbReference type="SMART" id="SM01180">
    <property type="entry name" value="DWNN"/>
    <property type="match status" value="1"/>
</dbReference>
<dbReference type="GO" id="GO:0006886">
    <property type="term" value="P:intracellular protein transport"/>
    <property type="evidence" value="ECO:0007669"/>
    <property type="project" value="InterPro"/>
</dbReference>
<feature type="compositionally biased region" description="Basic and acidic residues" evidence="15">
    <location>
        <begin position="638"/>
        <end position="668"/>
    </location>
</feature>
<evidence type="ECO:0000256" key="13">
    <source>
        <dbReference type="ARBA" id="ARBA00048336"/>
    </source>
</evidence>
<comment type="subcellular location">
    <subcellularLocation>
        <location evidence="2">Membrane</location>
        <topology evidence="2">Single-pass type IV membrane protein</topology>
    </subcellularLocation>
    <subcellularLocation>
        <location evidence="1">Nucleus</location>
    </subcellularLocation>
</comment>
<feature type="domain" description="RING-type" evidence="17">
    <location>
        <begin position="223"/>
        <end position="261"/>
    </location>
</feature>
<comment type="caution">
    <text evidence="23">The sequence shown here is derived from an EMBL/GenBank/DDBJ whole genome shotgun (WGS) entry which is preliminary data.</text>
</comment>
<evidence type="ECO:0000256" key="1">
    <source>
        <dbReference type="ARBA" id="ARBA00004123"/>
    </source>
</evidence>
<dbReference type="InterPro" id="IPR017907">
    <property type="entry name" value="Znf_RING_CS"/>
</dbReference>
<dbReference type="CDD" id="cd17729">
    <property type="entry name" value="BRCT_CTDP1"/>
    <property type="match status" value="1"/>
</dbReference>
<keyword evidence="7 14" id="KW-0863">Zinc-finger</keyword>
<dbReference type="Gene3D" id="1.20.5.110">
    <property type="match status" value="1"/>
</dbReference>
<feature type="compositionally biased region" description="Basic and acidic residues" evidence="15">
    <location>
        <begin position="1900"/>
        <end position="1922"/>
    </location>
</feature>
<dbReference type="Pfam" id="PF00533">
    <property type="entry name" value="BRCT"/>
    <property type="match status" value="1"/>
</dbReference>
<feature type="region of interest" description="Disordered" evidence="15">
    <location>
        <begin position="1652"/>
        <end position="1698"/>
    </location>
</feature>
<feature type="region of interest" description="Disordered" evidence="15">
    <location>
        <begin position="1605"/>
        <end position="1639"/>
    </location>
</feature>
<feature type="region of interest" description="Disordered" evidence="15">
    <location>
        <begin position="702"/>
        <end position="1113"/>
    </location>
</feature>
<evidence type="ECO:0000313" key="23">
    <source>
        <dbReference type="EMBL" id="KAK5973922.1"/>
    </source>
</evidence>
<dbReference type="PROSITE" id="PS00518">
    <property type="entry name" value="ZF_RING_1"/>
    <property type="match status" value="1"/>
</dbReference>
<feature type="domain" description="T-SNARE coiled-coil homology" evidence="20">
    <location>
        <begin position="1932"/>
        <end position="1994"/>
    </location>
</feature>
<dbReference type="GO" id="GO:0008270">
    <property type="term" value="F:zinc ion binding"/>
    <property type="evidence" value="ECO:0007669"/>
    <property type="project" value="UniProtKB-KW"/>
</dbReference>
<comment type="catalytic activity">
    <reaction evidence="12">
        <text>O-phospho-L-seryl-[protein] + H2O = L-seryl-[protein] + phosphate</text>
        <dbReference type="Rhea" id="RHEA:20629"/>
        <dbReference type="Rhea" id="RHEA-COMP:9863"/>
        <dbReference type="Rhea" id="RHEA-COMP:11604"/>
        <dbReference type="ChEBI" id="CHEBI:15377"/>
        <dbReference type="ChEBI" id="CHEBI:29999"/>
        <dbReference type="ChEBI" id="CHEBI:43474"/>
        <dbReference type="ChEBI" id="CHEBI:83421"/>
        <dbReference type="EC" id="3.1.3.16"/>
    </reaction>
</comment>
<feature type="compositionally biased region" description="Polar residues" evidence="15">
    <location>
        <begin position="1024"/>
        <end position="1046"/>
    </location>
</feature>
<dbReference type="InterPro" id="IPR001878">
    <property type="entry name" value="Znf_CCHC"/>
</dbReference>
<evidence type="ECO:0000256" key="8">
    <source>
        <dbReference type="ARBA" id="ARBA00022775"/>
    </source>
</evidence>
<dbReference type="SMART" id="SM00577">
    <property type="entry name" value="CPDc"/>
    <property type="match status" value="1"/>
</dbReference>
<dbReference type="Pfam" id="PF14523">
    <property type="entry name" value="Syntaxin_2"/>
    <property type="match status" value="1"/>
</dbReference>
<dbReference type="InterPro" id="IPR000727">
    <property type="entry name" value="T_SNARE_dom"/>
</dbReference>
<dbReference type="EC" id="3.1.3.16" evidence="4"/>
<feature type="compositionally biased region" description="Basic and acidic residues" evidence="15">
    <location>
        <begin position="704"/>
        <end position="720"/>
    </location>
</feature>
<dbReference type="GO" id="GO:0016192">
    <property type="term" value="P:vesicle-mediated transport"/>
    <property type="evidence" value="ECO:0007669"/>
    <property type="project" value="InterPro"/>
</dbReference>